<evidence type="ECO:0000256" key="4">
    <source>
        <dbReference type="ARBA" id="ARBA00023268"/>
    </source>
</evidence>
<evidence type="ECO:0000256" key="3">
    <source>
        <dbReference type="ARBA" id="ARBA00022679"/>
    </source>
</evidence>
<evidence type="ECO:0000256" key="1">
    <source>
        <dbReference type="ARBA" id="ARBA00008361"/>
    </source>
</evidence>
<proteinExistence type="inferred from homology"/>
<dbReference type="EMBL" id="CP031037">
    <property type="protein sequence ID" value="QDZ21007.1"/>
    <property type="molecule type" value="Genomic_DNA"/>
</dbReference>
<dbReference type="InterPro" id="IPR013216">
    <property type="entry name" value="Methyltransf_11"/>
</dbReference>
<dbReference type="SUPFAM" id="SSF53335">
    <property type="entry name" value="S-adenosyl-L-methionine-dependent methyltransferases"/>
    <property type="match status" value="2"/>
</dbReference>
<dbReference type="InterPro" id="IPR029063">
    <property type="entry name" value="SAM-dependent_MTases_sf"/>
</dbReference>
<dbReference type="GO" id="GO:0032259">
    <property type="term" value="P:methylation"/>
    <property type="evidence" value="ECO:0007669"/>
    <property type="project" value="UniProtKB-KW"/>
</dbReference>
<evidence type="ECO:0000259" key="5">
    <source>
        <dbReference type="Pfam" id="PF08241"/>
    </source>
</evidence>
<sequence length="728" mass="80091">MTGGASALVPDEYSDFRTRKFWEGFFVAREGKAFEWYGDWTTLGPLLRATLGKPEARILVPGCGNSCLSGDLYDAGFEQIVNVDFSETCVREMLMQNVRSRPKMRWKVMDMTDLRSFEDGSFDVVVDKGSLDALMGDAEDEEGTASGKKFLQEVKRVLCETKATDADSEAKARGLEVGPRAYVIVTLAQEHVMETILDSFSALSEGGSGWKLRVHSIPATRDMRDSPWQPFAIVATKEDAGEGKEVPILDLEFDFKTYGKARGGSKETEQMKQTRAQVTRWKEAAKERYQEVLKRRNHANDLRRSLSDIRAGQRIALDLPQDIPSQAVFLRANTAPRFRAVVLDLEEKGGEQKPCAVFLVPQGREHEWLFSSGEGQKELLSGCGVLRLIIVSLERGQPYGTMEEIQAELSPWVTELAQATCRDGKVKVPYLTIQEGLGQRECIHKCTSDLNGDVVVEDVTLQEGKKSKSFRRMIFLKSSNLIQSEALLTNPDKGIDHSFLSCDYHLPISAGVCLGGSGVGKKTAGKLRVLLVGLGGGGLPMFISQQFSADVTVVELDPVVEGLAKDYFGFEETGDLRSLVGDGLKYIRDYRSSLEGGQEQSKFDVVVIDASGSSSESISCPPKEFLEVDFLKGVSGILADTGLMAVNVVSRSNNAFAQAAETLKTAFSNLFCVRTEDDVNKVVFGFKGEGCLDKEGLVKASSAYLKRTQKTKAHQKDLLSCLKGLEKL</sequence>
<feature type="domain" description="Methyltransferase type 11" evidence="5">
    <location>
        <begin position="61"/>
        <end position="158"/>
    </location>
</feature>
<dbReference type="InterPro" id="IPR051419">
    <property type="entry name" value="Lys/N-term_MeTrsfase_sf"/>
</dbReference>
<keyword evidence="2 6" id="KW-0489">Methyltransferase</keyword>
<dbReference type="Gene3D" id="3.40.50.150">
    <property type="entry name" value="Vaccinia Virus protein VP39"/>
    <property type="match status" value="2"/>
</dbReference>
<protein>
    <submittedName>
        <fullName evidence="6">Methyltransferase</fullName>
    </submittedName>
</protein>
<keyword evidence="7" id="KW-1185">Reference proteome</keyword>
<evidence type="ECO:0000256" key="2">
    <source>
        <dbReference type="ARBA" id="ARBA00022603"/>
    </source>
</evidence>
<dbReference type="Proteomes" id="UP000316726">
    <property type="component" value="Chromosome 4"/>
</dbReference>
<organism evidence="6 7">
    <name type="scientific">Chloropicon primus</name>
    <dbReference type="NCBI Taxonomy" id="1764295"/>
    <lineage>
        <taxon>Eukaryota</taxon>
        <taxon>Viridiplantae</taxon>
        <taxon>Chlorophyta</taxon>
        <taxon>Chloropicophyceae</taxon>
        <taxon>Chloropicales</taxon>
        <taxon>Chloropicaceae</taxon>
        <taxon>Chloropicon</taxon>
    </lineage>
</organism>
<dbReference type="Pfam" id="PF08241">
    <property type="entry name" value="Methyltransf_11"/>
    <property type="match status" value="1"/>
</dbReference>
<dbReference type="OrthoDB" id="411785at2759"/>
<dbReference type="GO" id="GO:0008757">
    <property type="term" value="F:S-adenosylmethionine-dependent methyltransferase activity"/>
    <property type="evidence" value="ECO:0007669"/>
    <property type="project" value="InterPro"/>
</dbReference>
<keyword evidence="3 6" id="KW-0808">Transferase</keyword>
<evidence type="ECO:0000313" key="7">
    <source>
        <dbReference type="Proteomes" id="UP000316726"/>
    </source>
</evidence>
<reference evidence="6 7" key="1">
    <citation type="submission" date="2018-07" db="EMBL/GenBank/DDBJ databases">
        <title>The complete nuclear genome of the prasinophyte Chloropicon primus (CCMP1205).</title>
        <authorList>
            <person name="Pombert J.-F."/>
            <person name="Otis C."/>
            <person name="Turmel M."/>
            <person name="Lemieux C."/>
        </authorList>
    </citation>
    <scope>NUCLEOTIDE SEQUENCE [LARGE SCALE GENOMIC DNA]</scope>
    <source>
        <strain evidence="6 7">CCMP1205</strain>
    </source>
</reference>
<dbReference type="AlphaFoldDB" id="A0A5B8MKM0"/>
<dbReference type="PANTHER" id="PTHR12176:SF78">
    <property type="entry name" value="EEF1A LYSINE AND N-TERMINAL METHYLTRANSFERASE"/>
    <property type="match status" value="1"/>
</dbReference>
<keyword evidence="4" id="KW-0511">Multifunctional enzyme</keyword>
<comment type="similarity">
    <text evidence="1">Belongs to the methyltransferase superfamily.</text>
</comment>
<gene>
    <name evidence="6" type="ORF">A3770_04p35250</name>
</gene>
<name>A0A5B8MKM0_9CHLO</name>
<dbReference type="CDD" id="cd02440">
    <property type="entry name" value="AdoMet_MTases"/>
    <property type="match status" value="1"/>
</dbReference>
<evidence type="ECO:0000313" key="6">
    <source>
        <dbReference type="EMBL" id="QDZ21007.1"/>
    </source>
</evidence>
<dbReference type="PANTHER" id="PTHR12176">
    <property type="entry name" value="SAM-DEPENDENT METHYLTRANSFERASE SUPERFAMILY PROTEIN"/>
    <property type="match status" value="1"/>
</dbReference>
<accession>A0A5B8MKM0</accession>